<dbReference type="EMBL" id="SRZK01000221">
    <property type="protein sequence ID" value="TGZ07301.1"/>
    <property type="molecule type" value="Genomic_DNA"/>
</dbReference>
<protein>
    <submittedName>
        <fullName evidence="6">GAF domain-containing protein</fullName>
    </submittedName>
</protein>
<dbReference type="PANTHER" id="PTHR24421">
    <property type="entry name" value="NITRATE/NITRITE SENSOR PROTEIN NARX-RELATED"/>
    <property type="match status" value="1"/>
</dbReference>
<dbReference type="InterPro" id="IPR029016">
    <property type="entry name" value="GAF-like_dom_sf"/>
</dbReference>
<dbReference type="SUPFAM" id="SSF55781">
    <property type="entry name" value="GAF domain-like"/>
    <property type="match status" value="2"/>
</dbReference>
<evidence type="ECO:0000313" key="6">
    <source>
        <dbReference type="EMBL" id="TGZ07301.1"/>
    </source>
</evidence>
<dbReference type="Gene3D" id="3.30.565.10">
    <property type="entry name" value="Histidine kinase-like ATPase, C-terminal domain"/>
    <property type="match status" value="1"/>
</dbReference>
<dbReference type="Pfam" id="PF02518">
    <property type="entry name" value="HATPase_c"/>
    <property type="match status" value="1"/>
</dbReference>
<dbReference type="InterPro" id="IPR011712">
    <property type="entry name" value="Sig_transdc_His_kin_sub3_dim/P"/>
</dbReference>
<dbReference type="Proteomes" id="UP000306274">
    <property type="component" value="Unassembled WGS sequence"/>
</dbReference>
<dbReference type="InterPro" id="IPR003018">
    <property type="entry name" value="GAF"/>
</dbReference>
<name>A0ABY2PBL6_9ACTN</name>
<feature type="domain" description="Histidine kinase/HSP90-like ATPase" evidence="5">
    <location>
        <begin position="491"/>
        <end position="580"/>
    </location>
</feature>
<evidence type="ECO:0000256" key="2">
    <source>
        <dbReference type="ARBA" id="ARBA00022777"/>
    </source>
</evidence>
<organism evidence="6 7">
    <name type="scientific">Streptomyces rhizosphaericola</name>
    <dbReference type="NCBI Taxonomy" id="2564098"/>
    <lineage>
        <taxon>Bacteria</taxon>
        <taxon>Bacillati</taxon>
        <taxon>Actinomycetota</taxon>
        <taxon>Actinomycetes</taxon>
        <taxon>Kitasatosporales</taxon>
        <taxon>Streptomycetaceae</taxon>
        <taxon>Streptomyces</taxon>
    </lineage>
</organism>
<dbReference type="SMART" id="SM00387">
    <property type="entry name" value="HATPase_c"/>
    <property type="match status" value="1"/>
</dbReference>
<evidence type="ECO:0000259" key="4">
    <source>
        <dbReference type="SMART" id="SM00065"/>
    </source>
</evidence>
<keyword evidence="7" id="KW-1185">Reference proteome</keyword>
<reference evidence="6 7" key="1">
    <citation type="submission" date="2019-04" db="EMBL/GenBank/DDBJ databases">
        <title>Streptomyces rhizosphaericola sp. nov., an actinobacterium isolated from the wheat rhizosphere.</title>
        <authorList>
            <person name="Vargas Hoyos H.A."/>
            <person name="Santos S.N."/>
            <person name="Genuario D.B."/>
            <person name="Melo I.S."/>
            <person name="Da Silva L.J."/>
            <person name="Da Silva F.S.P."/>
            <person name="Zucchi T.D."/>
        </authorList>
    </citation>
    <scope>NUCLEOTIDE SEQUENCE [LARGE SCALE GENOMIC DNA]</scope>
    <source>
        <strain evidence="6 7">1AS2c</strain>
    </source>
</reference>
<dbReference type="InterPro" id="IPR036890">
    <property type="entry name" value="HATPase_C_sf"/>
</dbReference>
<accession>A0ABY2PBL6</accession>
<dbReference type="InterPro" id="IPR050482">
    <property type="entry name" value="Sensor_HK_TwoCompSys"/>
</dbReference>
<keyword evidence="1" id="KW-0808">Transferase</keyword>
<dbReference type="Pfam" id="PF13185">
    <property type="entry name" value="GAF_2"/>
    <property type="match status" value="1"/>
</dbReference>
<dbReference type="Gene3D" id="3.30.450.40">
    <property type="match status" value="2"/>
</dbReference>
<evidence type="ECO:0000313" key="7">
    <source>
        <dbReference type="Proteomes" id="UP000306274"/>
    </source>
</evidence>
<dbReference type="RefSeq" id="WP_136016842.1">
    <property type="nucleotide sequence ID" value="NZ_SRZK01000221.1"/>
</dbReference>
<dbReference type="SUPFAM" id="SSF55874">
    <property type="entry name" value="ATPase domain of HSP90 chaperone/DNA topoisomerase II/histidine kinase"/>
    <property type="match status" value="1"/>
</dbReference>
<evidence type="ECO:0000256" key="1">
    <source>
        <dbReference type="ARBA" id="ARBA00022679"/>
    </source>
</evidence>
<evidence type="ECO:0000256" key="3">
    <source>
        <dbReference type="ARBA" id="ARBA00023012"/>
    </source>
</evidence>
<comment type="caution">
    <text evidence="6">The sequence shown here is derived from an EMBL/GenBank/DDBJ whole genome shotgun (WGS) entry which is preliminary data.</text>
</comment>
<keyword evidence="3" id="KW-0902">Two-component regulatory system</keyword>
<evidence type="ECO:0000259" key="5">
    <source>
        <dbReference type="SMART" id="SM00387"/>
    </source>
</evidence>
<dbReference type="Pfam" id="PF07730">
    <property type="entry name" value="HisKA_3"/>
    <property type="match status" value="1"/>
</dbReference>
<proteinExistence type="predicted"/>
<dbReference type="CDD" id="cd16917">
    <property type="entry name" value="HATPase_UhpB-NarQ-NarX-like"/>
    <property type="match status" value="1"/>
</dbReference>
<keyword evidence="2" id="KW-0418">Kinase</keyword>
<gene>
    <name evidence="6" type="ORF">E5Z02_21230</name>
</gene>
<dbReference type="InterPro" id="IPR003594">
    <property type="entry name" value="HATPase_dom"/>
</dbReference>
<sequence>MGDEQPLSRMPQMRLDELLEELQARINAARGTRDRVHSLLEAVVSVGRELDLSQVLRRIVEAGAHLVDAQYGALGVIGPDGRSLSQFLTSGLTDRERERIGPLPAGHGLLGELIRHPEPLRLSELGAHEASFGFPEHHPPMRTFLGVPIRVRDEVFGNLYLTDKRDGLDFDAEDESVITTLAVAAGVAIDNARLYESSQRQHRWLRAGAEVTNHLLSGDARQDVLELVARRAGEITGARLAEVSTPVPGTDDLVVEVSVAAAGKSPGETPGDGDGGTDGLRGLVVPAGGTPAGAASAADTRVVSACLGKDPRFRTDPHLPASPGPAVAVRLGAPGAAVLLLVRAVGEPAFTESELEPLLAFAGQTALALELAVRRRDAEHVALLEDRDRIARDLHDLAIQRLFATGMTLQSTARLIEHTGAAERVGRAVDDLDETIKIIRSTIFGLRARDEGAAASLRARASRAVGDAVTSLGFPPRLSMEGLLDTDVPLDVAEHVVAALGELLSNAARHAHATRVEVSLRATADEVLLTVTDNGRGIPAQSRRSGLDNLAGRAREVGGALELSVPEGGGSRLLWRAPLG</sequence>
<dbReference type="Gene3D" id="1.20.5.1930">
    <property type="match status" value="1"/>
</dbReference>
<feature type="domain" description="GAF" evidence="4">
    <location>
        <begin position="51"/>
        <end position="199"/>
    </location>
</feature>
<dbReference type="SMART" id="SM00065">
    <property type="entry name" value="GAF"/>
    <property type="match status" value="1"/>
</dbReference>
<dbReference type="PANTHER" id="PTHR24421:SF56">
    <property type="entry name" value="OXYGEN SENSOR HISTIDINE KINASE RESPONSE REGULATOR DOST"/>
    <property type="match status" value="1"/>
</dbReference>